<reference evidence="2" key="2">
    <citation type="submission" date="2015-01" db="EMBL/GenBank/DDBJ databases">
        <title>Evolutionary Origins and Diversification of the Mycorrhizal Mutualists.</title>
        <authorList>
            <consortium name="DOE Joint Genome Institute"/>
            <consortium name="Mycorrhizal Genomics Consortium"/>
            <person name="Kohler A."/>
            <person name="Kuo A."/>
            <person name="Nagy L.G."/>
            <person name="Floudas D."/>
            <person name="Copeland A."/>
            <person name="Barry K.W."/>
            <person name="Cichocki N."/>
            <person name="Veneault-Fourrey C."/>
            <person name="LaButti K."/>
            <person name="Lindquist E.A."/>
            <person name="Lipzen A."/>
            <person name="Lundell T."/>
            <person name="Morin E."/>
            <person name="Murat C."/>
            <person name="Riley R."/>
            <person name="Ohm R."/>
            <person name="Sun H."/>
            <person name="Tunlid A."/>
            <person name="Henrissat B."/>
            <person name="Grigoriev I.V."/>
            <person name="Hibbett D.S."/>
            <person name="Martin F."/>
        </authorList>
    </citation>
    <scope>NUCLEOTIDE SEQUENCE [LARGE SCALE GENOMIC DNA]</scope>
    <source>
        <strain evidence="2">h7</strain>
    </source>
</reference>
<dbReference type="OrthoDB" id="3020879at2759"/>
<dbReference type="Proteomes" id="UP000053424">
    <property type="component" value="Unassembled WGS sequence"/>
</dbReference>
<gene>
    <name evidence="1" type="ORF">M413DRAFT_32124</name>
</gene>
<name>A0A0C3BWW7_HEBCY</name>
<protein>
    <recommendedName>
        <fullName evidence="3">F-box domain-containing protein</fullName>
    </recommendedName>
</protein>
<evidence type="ECO:0000313" key="2">
    <source>
        <dbReference type="Proteomes" id="UP000053424"/>
    </source>
</evidence>
<reference evidence="1 2" key="1">
    <citation type="submission" date="2014-04" db="EMBL/GenBank/DDBJ databases">
        <authorList>
            <consortium name="DOE Joint Genome Institute"/>
            <person name="Kuo A."/>
            <person name="Gay G."/>
            <person name="Dore J."/>
            <person name="Kohler A."/>
            <person name="Nagy L.G."/>
            <person name="Floudas D."/>
            <person name="Copeland A."/>
            <person name="Barry K.W."/>
            <person name="Cichocki N."/>
            <person name="Veneault-Fourrey C."/>
            <person name="LaButti K."/>
            <person name="Lindquist E.A."/>
            <person name="Lipzen A."/>
            <person name="Lundell T."/>
            <person name="Morin E."/>
            <person name="Murat C."/>
            <person name="Sun H."/>
            <person name="Tunlid A."/>
            <person name="Henrissat B."/>
            <person name="Grigoriev I.V."/>
            <person name="Hibbett D.S."/>
            <person name="Martin F."/>
            <person name="Nordberg H.P."/>
            <person name="Cantor M.N."/>
            <person name="Hua S.X."/>
        </authorList>
    </citation>
    <scope>NUCLEOTIDE SEQUENCE [LARGE SCALE GENOMIC DNA]</scope>
    <source>
        <strain evidence="2">h7</strain>
    </source>
</reference>
<dbReference type="AlphaFoldDB" id="A0A0C3BWW7"/>
<accession>A0A0C3BWW7</accession>
<dbReference type="STRING" id="686832.A0A0C3BWW7"/>
<proteinExistence type="predicted"/>
<sequence>MPFLLGSVSRRWRQLARSTPQLWSTVSFTRVTRRGKDEPAPPPLQIINDWLQLSCSLPLTFCVVEDPSCEFFGEICRPVIDALNQHSGRWHKVSLQLYKHYLPFFCGTSPPNNLHTLEIGQDEEWDCDETPTTYFRMNSTPSPTRLAIEALNLLELDVSWGNVTCLTLVGLPPHECILATRLAPLLECCTLFELDLPIDDYSSALRSKRSFKNTRLRTLRLHGTADLLDVFIEAVEFPALEELIYGEEIFLPAHGFISLFNRSGNCLKKLTLNLCEDSGEIAENLMELLEAIPSLEHLECVFPIRSSAMDSLFQKLSWSPPDSEFIPKLQSLTLCVYSSISVLGFMSCIFSWSHRKDLRLTVNTAGFRTEDGDLDEISQLVEKGYNIRLV</sequence>
<dbReference type="EMBL" id="KN831812">
    <property type="protein sequence ID" value="KIM35891.1"/>
    <property type="molecule type" value="Genomic_DNA"/>
</dbReference>
<keyword evidence="2" id="KW-1185">Reference proteome</keyword>
<dbReference type="HOGENOM" id="CLU_018544_14_1_1"/>
<organism evidence="1 2">
    <name type="scientific">Hebeloma cylindrosporum</name>
    <dbReference type="NCBI Taxonomy" id="76867"/>
    <lineage>
        <taxon>Eukaryota</taxon>
        <taxon>Fungi</taxon>
        <taxon>Dikarya</taxon>
        <taxon>Basidiomycota</taxon>
        <taxon>Agaricomycotina</taxon>
        <taxon>Agaricomycetes</taxon>
        <taxon>Agaricomycetidae</taxon>
        <taxon>Agaricales</taxon>
        <taxon>Agaricineae</taxon>
        <taxon>Hymenogastraceae</taxon>
        <taxon>Hebeloma</taxon>
    </lineage>
</organism>
<evidence type="ECO:0000313" key="1">
    <source>
        <dbReference type="EMBL" id="KIM35891.1"/>
    </source>
</evidence>
<evidence type="ECO:0008006" key="3">
    <source>
        <dbReference type="Google" id="ProtNLM"/>
    </source>
</evidence>